<evidence type="ECO:0000256" key="1">
    <source>
        <dbReference type="ARBA" id="ARBA00007061"/>
    </source>
</evidence>
<dbReference type="NCBIfam" id="TIGR01835">
    <property type="entry name" value="HMG-CoA-S_prok"/>
    <property type="match status" value="1"/>
</dbReference>
<gene>
    <name evidence="8" type="primary">phm23</name>
</gene>
<feature type="binding site" evidence="4">
    <location>
        <position position="33"/>
    </location>
    <ligand>
        <name>(3S)-3-hydroxy-3-methylglutaryl-CoA</name>
        <dbReference type="ChEBI" id="CHEBI:43074"/>
    </ligand>
</feature>
<protein>
    <submittedName>
        <fullName evidence="8">3-hydroxy-3-methylglutaryl-CoA synthase</fullName>
    </submittedName>
</protein>
<evidence type="ECO:0000313" key="8">
    <source>
        <dbReference type="EMBL" id="CDH35397.1"/>
    </source>
</evidence>
<dbReference type="InterPro" id="IPR011554">
    <property type="entry name" value="HMG_CoA_synthase_prok"/>
</dbReference>
<dbReference type="GO" id="GO:0006084">
    <property type="term" value="P:acetyl-CoA metabolic process"/>
    <property type="evidence" value="ECO:0007669"/>
    <property type="project" value="InterPro"/>
</dbReference>
<dbReference type="SUPFAM" id="SSF53901">
    <property type="entry name" value="Thiolase-like"/>
    <property type="match status" value="2"/>
</dbReference>
<feature type="active site" description="Proton donor/acceptor" evidence="3">
    <location>
        <position position="83"/>
    </location>
</feature>
<accession>W0W7F4</accession>
<dbReference type="PANTHER" id="PTHR43323">
    <property type="entry name" value="3-HYDROXY-3-METHYLGLUTARYL COENZYME A SYNTHASE"/>
    <property type="match status" value="1"/>
</dbReference>
<organism evidence="8">
    <name type="scientific">Streptomyces iakyrus</name>
    <dbReference type="NCBI Taxonomy" id="68219"/>
    <lineage>
        <taxon>Bacteria</taxon>
        <taxon>Bacillati</taxon>
        <taxon>Actinomycetota</taxon>
        <taxon>Actinomycetes</taxon>
        <taxon>Kitasatosporales</taxon>
        <taxon>Streptomycetaceae</taxon>
        <taxon>Streptomyces</taxon>
    </lineage>
</organism>
<dbReference type="GO" id="GO:0004421">
    <property type="term" value="F:hydroxymethylglutaryl-CoA synthase activity"/>
    <property type="evidence" value="ECO:0007669"/>
    <property type="project" value="InterPro"/>
</dbReference>
<dbReference type="InterPro" id="IPR013528">
    <property type="entry name" value="HMG_CoA_synth_N"/>
</dbReference>
<feature type="domain" description="Hydroxymethylglutaryl-coenzyme A synthase C-terminal" evidence="7">
    <location>
        <begin position="179"/>
        <end position="253"/>
    </location>
</feature>
<dbReference type="CDD" id="cd00827">
    <property type="entry name" value="init_cond_enzymes"/>
    <property type="match status" value="1"/>
</dbReference>
<evidence type="ECO:0000256" key="2">
    <source>
        <dbReference type="ARBA" id="ARBA00022679"/>
    </source>
</evidence>
<dbReference type="InterPro" id="IPR016039">
    <property type="entry name" value="Thiolase-like"/>
</dbReference>
<feature type="binding site" evidence="4">
    <location>
        <position position="147"/>
    </location>
    <ligand>
        <name>(3S)-3-hydroxy-3-methylglutaryl-CoA</name>
        <dbReference type="ChEBI" id="CHEBI:43074"/>
    </ligand>
</feature>
<feature type="region of interest" description="Disordered" evidence="5">
    <location>
        <begin position="357"/>
        <end position="445"/>
    </location>
</feature>
<dbReference type="Gene3D" id="3.40.47.10">
    <property type="match status" value="2"/>
</dbReference>
<feature type="domain" description="Hydroxymethylglutaryl-coenzyme A synthase N-terminal" evidence="6">
    <location>
        <begin position="7"/>
        <end position="169"/>
    </location>
</feature>
<dbReference type="EMBL" id="HG428739">
    <property type="protein sequence ID" value="CDH35397.1"/>
    <property type="molecule type" value="Genomic_DNA"/>
</dbReference>
<evidence type="ECO:0000256" key="5">
    <source>
        <dbReference type="SAM" id="MobiDB-lite"/>
    </source>
</evidence>
<evidence type="ECO:0000256" key="4">
    <source>
        <dbReference type="PIRSR" id="PIRSR611554-2"/>
    </source>
</evidence>
<evidence type="ECO:0000259" key="6">
    <source>
        <dbReference type="Pfam" id="PF01154"/>
    </source>
</evidence>
<feature type="domain" description="Hydroxymethylglutaryl-coenzyme A synthase C-terminal" evidence="7">
    <location>
        <begin position="270"/>
        <end position="324"/>
    </location>
</feature>
<keyword evidence="2" id="KW-0808">Transferase</keyword>
<name>W0W7F4_9ACTN</name>
<dbReference type="GO" id="GO:0016747">
    <property type="term" value="F:acyltransferase activity, transferring groups other than amino-acyl groups"/>
    <property type="evidence" value="ECO:0007669"/>
    <property type="project" value="UniProtKB-ARBA"/>
</dbReference>
<dbReference type="PANTHER" id="PTHR43323:SF2">
    <property type="entry name" value="HYDROXYMETHYLGLUTARYL-COA SYNTHASE"/>
    <property type="match status" value="1"/>
</dbReference>
<dbReference type="Pfam" id="PF08540">
    <property type="entry name" value="HMG_CoA_synt_C"/>
    <property type="match status" value="2"/>
</dbReference>
<dbReference type="AlphaFoldDB" id="W0W7F4"/>
<dbReference type="Pfam" id="PF01154">
    <property type="entry name" value="HMG_CoA_synt_N"/>
    <property type="match status" value="1"/>
</dbReference>
<evidence type="ECO:0000259" key="7">
    <source>
        <dbReference type="Pfam" id="PF08540"/>
    </source>
</evidence>
<sequence>MTQDAAIGIHDLSFATTEFVLTHKALAAHDGTDIGKYHVGIGQQSMSVPAADEDIVTMGAAAAAPITARHGTDQIRTVVFATETSIDQSKAAGVYVHSLLGLPSSARVVEIKQACYAGTAALQFALGLVRRDPSQRVLVIASDVSKYDLGSPGEPTQGAAAVAMLIAADPALVRIEDPSGLYTADVMDFWRPNYRDTALVDGHESINAYLQALEGSWKDYIEQGGRALGEFSAFCYHQPFTKMAYKAHRHLLHVCGHDTDAAEITRAIGHTTAYNTVVGNSYTASMYLALASLLDHGEDLTDKAIGFVSYGSGSVAEFFAGTVVPGYREHLRTAGHQEAVARRKPVDYARYGELHERSFPADGGDHPVPRETSGPYRLGARARPWGTARAVLPGRRRRPSRAAGDQRTLPAGSAVPPQADLRGALSAEGLPGPGIHIHSEERTVA</sequence>
<evidence type="ECO:0000256" key="3">
    <source>
        <dbReference type="PIRSR" id="PIRSR611554-1"/>
    </source>
</evidence>
<feature type="compositionally biased region" description="Basic and acidic residues" evidence="5">
    <location>
        <begin position="357"/>
        <end position="369"/>
    </location>
</feature>
<reference evidence="8" key="1">
    <citation type="journal article" date="2014" name="FEMS Microbiol. Lett.">
        <title>Disruption of a methyltransferase gene in actinomycin G gene cluster in Streptomyces iakyrus increases the production of phenazinomycin.</title>
        <authorList>
            <person name="Qin Z."/>
            <person name="Wang X."/>
            <person name="Rateb M.E."/>
            <person name="Ass'ad L.A."/>
            <person name="Jaspars M."/>
            <person name="Deng Z."/>
            <person name="Yu Y."/>
            <person name="Deng H."/>
        </authorList>
    </citation>
    <scope>NUCLEOTIDE SEQUENCE</scope>
    <source>
        <strain evidence="8">DSM 41873</strain>
    </source>
</reference>
<comment type="similarity">
    <text evidence="1">Belongs to the thiolase-like superfamily. HMG-CoA synthase family.</text>
</comment>
<feature type="active site" description="Acyl-thioester intermediate" evidence="3">
    <location>
        <position position="115"/>
    </location>
</feature>
<feature type="binding site" evidence="4">
    <location>
        <position position="280"/>
    </location>
    <ligand>
        <name>(3S)-3-hydroxy-3-methylglutaryl-CoA</name>
        <dbReference type="ChEBI" id="CHEBI:43074"/>
    </ligand>
</feature>
<feature type="active site" description="Proton donor/acceptor" evidence="3">
    <location>
        <position position="237"/>
    </location>
</feature>
<feature type="binding site" evidence="4">
    <location>
        <position position="246"/>
    </location>
    <ligand>
        <name>(3S)-3-hydroxy-3-methylglutaryl-CoA</name>
        <dbReference type="ChEBI" id="CHEBI:43074"/>
    </ligand>
</feature>
<dbReference type="InterPro" id="IPR013746">
    <property type="entry name" value="HMG_CoA_synt_C_dom"/>
</dbReference>
<proteinExistence type="inferred from homology"/>